<dbReference type="EMBL" id="FN563149">
    <property type="protein sequence ID" value="CBH47561.1"/>
    <property type="molecule type" value="Genomic_DNA"/>
</dbReference>
<accession>A0A3S5Y4Z3</accession>
<dbReference type="Proteomes" id="UP001154400">
    <property type="component" value="Chromosome"/>
</dbReference>
<dbReference type="KEGG" id="req:REQ_14830"/>
<sequence length="293" mass="30685">MHHQPPVHRSIDPAAAVVPEVRPRLRWRDVPVDGRTVPYGIAGSGTPVLFLHGFGLAPRTYAAAVERLAAVGVRVYAPALPGFGGTGALPHREHGFAGYGHWVARFLDAVGIDEPVPVVGHSFGGGVALASAHARVDRVSQLVLVNSVGGGAWSPSGTVREIRHRPLWRWGASALADAVLTGTPGSAIASIAGASLRNAVRDPAALWRIGELARSADLRAEAEQVVDRGVPATLVWSSGDTFIPRASFESLRTALREPHVHRVAGCHGWLIGDPDGFGRAMGSVLLSTTSAAA</sequence>
<dbReference type="AlphaFoldDB" id="A0A3S5Y4Z3"/>
<organism evidence="2">
    <name type="scientific">Rhodococcus hoagii (strain 103S)</name>
    <name type="common">Rhodococcus equi</name>
    <dbReference type="NCBI Taxonomy" id="685727"/>
    <lineage>
        <taxon>Bacteria</taxon>
        <taxon>Bacillati</taxon>
        <taxon>Actinomycetota</taxon>
        <taxon>Actinomycetes</taxon>
        <taxon>Mycobacteriales</taxon>
        <taxon>Nocardiaceae</taxon>
        <taxon>Prescottella</taxon>
    </lineage>
</organism>
<protein>
    <submittedName>
        <fullName evidence="2">Lipase</fullName>
    </submittedName>
</protein>
<gene>
    <name evidence="2" type="ordered locus">REQ_14830</name>
</gene>
<dbReference type="RefSeq" id="WP_013415422.1">
    <property type="nucleotide sequence ID" value="NC_014659.1"/>
</dbReference>
<dbReference type="PANTHER" id="PTHR46438">
    <property type="entry name" value="ALPHA/BETA-HYDROLASES SUPERFAMILY PROTEIN"/>
    <property type="match status" value="1"/>
</dbReference>
<evidence type="ECO:0000313" key="2">
    <source>
        <dbReference type="EMBL" id="CBH47561.1"/>
    </source>
</evidence>
<reference evidence="2" key="1">
    <citation type="journal article" date="2010" name="PLoS Genet.">
        <title>The genome of a pathogenic rhodococcus: cooptive virulence underpinned by key gene acquisitions.</title>
        <authorList>
            <person name="Letek M."/>
            <person name="Gonzalez P."/>
            <person name="Macarthur I."/>
            <person name="Rodriguez H."/>
            <person name="Freeman T.C."/>
            <person name="Valero-Rello A."/>
            <person name="Blanco M."/>
            <person name="Buckley T."/>
            <person name="Cherevach I."/>
            <person name="Fahey R."/>
            <person name="Hapeshi A."/>
            <person name="Holdstock J."/>
            <person name="Leadon D."/>
            <person name="Navas J."/>
            <person name="Ocampo A."/>
            <person name="Quail M.A."/>
            <person name="Sanders M."/>
            <person name="Scortti M.M."/>
            <person name="Prescott J.F."/>
            <person name="Fogarty U."/>
            <person name="Meijer W.G."/>
            <person name="Parkhill J."/>
            <person name="Bentley S.D."/>
            <person name="Vazquez-Boland J.A."/>
        </authorList>
    </citation>
    <scope>NUCLEOTIDE SEQUENCE [LARGE SCALE GENOMIC DNA]</scope>
    <source>
        <strain evidence="2 3">103S</strain>
    </source>
</reference>
<evidence type="ECO:0000259" key="1">
    <source>
        <dbReference type="Pfam" id="PF00561"/>
    </source>
</evidence>
<dbReference type="PRINTS" id="PR00111">
    <property type="entry name" value="ABHYDROLASE"/>
</dbReference>
<dbReference type="InterPro" id="IPR029058">
    <property type="entry name" value="AB_hydrolase_fold"/>
</dbReference>
<feature type="domain" description="AB hydrolase-1" evidence="1">
    <location>
        <begin position="47"/>
        <end position="251"/>
    </location>
</feature>
<dbReference type="Gene3D" id="3.40.50.1820">
    <property type="entry name" value="alpha/beta hydrolase"/>
    <property type="match status" value="1"/>
</dbReference>
<dbReference type="InterPro" id="IPR000073">
    <property type="entry name" value="AB_hydrolase_1"/>
</dbReference>
<evidence type="ECO:0000313" key="3">
    <source>
        <dbReference type="Proteomes" id="UP000006892"/>
    </source>
</evidence>
<proteinExistence type="predicted"/>
<dbReference type="GO" id="GO:0003824">
    <property type="term" value="F:catalytic activity"/>
    <property type="evidence" value="ECO:0007669"/>
    <property type="project" value="UniProtKB-ARBA"/>
</dbReference>
<dbReference type="GeneID" id="57577173"/>
<dbReference type="Pfam" id="PF00561">
    <property type="entry name" value="Abhydrolase_1"/>
    <property type="match status" value="1"/>
</dbReference>
<name>A0A3S5Y4Z3_RHOH1</name>
<dbReference type="SUPFAM" id="SSF53474">
    <property type="entry name" value="alpha/beta-Hydrolases"/>
    <property type="match status" value="1"/>
</dbReference>
<dbReference type="PANTHER" id="PTHR46438:SF2">
    <property type="entry name" value="ALPHA_BETA-HYDROLASES SUPERFAMILY PROTEIN"/>
    <property type="match status" value="1"/>
</dbReference>